<evidence type="ECO:0000313" key="3">
    <source>
        <dbReference type="EMBL" id="KAG7162151.1"/>
    </source>
</evidence>
<protein>
    <submittedName>
        <fullName evidence="3">Uncharacterized protein</fullName>
    </submittedName>
</protein>
<keyword evidence="2" id="KW-0472">Membrane</keyword>
<dbReference type="EMBL" id="JAHLQT010028013">
    <property type="protein sequence ID" value="KAG7162151.1"/>
    <property type="molecule type" value="Genomic_DNA"/>
</dbReference>
<dbReference type="AlphaFoldDB" id="A0A8J5JQC7"/>
<accession>A0A8J5JQC7</accession>
<feature type="transmembrane region" description="Helical" evidence="2">
    <location>
        <begin position="6"/>
        <end position="23"/>
    </location>
</feature>
<keyword evidence="2" id="KW-1133">Transmembrane helix</keyword>
<feature type="region of interest" description="Disordered" evidence="1">
    <location>
        <begin position="71"/>
        <end position="91"/>
    </location>
</feature>
<evidence type="ECO:0000256" key="2">
    <source>
        <dbReference type="SAM" id="Phobius"/>
    </source>
</evidence>
<gene>
    <name evidence="3" type="ORF">Hamer_G010814</name>
</gene>
<evidence type="ECO:0000313" key="4">
    <source>
        <dbReference type="Proteomes" id="UP000747542"/>
    </source>
</evidence>
<dbReference type="Proteomes" id="UP000747542">
    <property type="component" value="Unassembled WGS sequence"/>
</dbReference>
<sequence>MWQEVSYLGATLLLSYVVHLFLFTHKGDGGPLFWWRWARLVVELWVERISRQPRMRNYDSSGTTYELSGFEATPSEKELEQPKPLTTDRTSQTRAMSMCVVKSGEGRG</sequence>
<name>A0A8J5JQC7_HOMAM</name>
<keyword evidence="4" id="KW-1185">Reference proteome</keyword>
<reference evidence="3" key="1">
    <citation type="journal article" date="2021" name="Sci. Adv.">
        <title>The American lobster genome reveals insights on longevity, neural, and immune adaptations.</title>
        <authorList>
            <person name="Polinski J.M."/>
            <person name="Zimin A.V."/>
            <person name="Clark K.F."/>
            <person name="Kohn A.B."/>
            <person name="Sadowski N."/>
            <person name="Timp W."/>
            <person name="Ptitsyn A."/>
            <person name="Khanna P."/>
            <person name="Romanova D.Y."/>
            <person name="Williams P."/>
            <person name="Greenwood S.J."/>
            <person name="Moroz L.L."/>
            <person name="Walt D.R."/>
            <person name="Bodnar A.G."/>
        </authorList>
    </citation>
    <scope>NUCLEOTIDE SEQUENCE</scope>
    <source>
        <tissue evidence="3">Heart &amp; testis</tissue>
    </source>
</reference>
<keyword evidence="2" id="KW-0812">Transmembrane</keyword>
<proteinExistence type="predicted"/>
<evidence type="ECO:0000256" key="1">
    <source>
        <dbReference type="SAM" id="MobiDB-lite"/>
    </source>
</evidence>
<comment type="caution">
    <text evidence="3">The sequence shown here is derived from an EMBL/GenBank/DDBJ whole genome shotgun (WGS) entry which is preliminary data.</text>
</comment>
<organism evidence="3 4">
    <name type="scientific">Homarus americanus</name>
    <name type="common">American lobster</name>
    <dbReference type="NCBI Taxonomy" id="6706"/>
    <lineage>
        <taxon>Eukaryota</taxon>
        <taxon>Metazoa</taxon>
        <taxon>Ecdysozoa</taxon>
        <taxon>Arthropoda</taxon>
        <taxon>Crustacea</taxon>
        <taxon>Multicrustacea</taxon>
        <taxon>Malacostraca</taxon>
        <taxon>Eumalacostraca</taxon>
        <taxon>Eucarida</taxon>
        <taxon>Decapoda</taxon>
        <taxon>Pleocyemata</taxon>
        <taxon>Astacidea</taxon>
        <taxon>Nephropoidea</taxon>
        <taxon>Nephropidae</taxon>
        <taxon>Homarus</taxon>
    </lineage>
</organism>